<dbReference type="Pfam" id="PF13513">
    <property type="entry name" value="HEAT_EZ"/>
    <property type="match status" value="1"/>
</dbReference>
<evidence type="ECO:0000313" key="10">
    <source>
        <dbReference type="EMBL" id="KYO34452.1"/>
    </source>
</evidence>
<dbReference type="PROSITE" id="PS50166">
    <property type="entry name" value="IMPORTIN_B_NT"/>
    <property type="match status" value="1"/>
</dbReference>
<dbReference type="SMART" id="SM01349">
    <property type="entry name" value="TOG"/>
    <property type="match status" value="1"/>
</dbReference>
<dbReference type="Pfam" id="PF25780">
    <property type="entry name" value="TPR_IPO5"/>
    <property type="match status" value="1"/>
</dbReference>
<feature type="compositionally biased region" description="Acidic residues" evidence="8">
    <location>
        <begin position="310"/>
        <end position="321"/>
    </location>
</feature>
<evidence type="ECO:0000256" key="2">
    <source>
        <dbReference type="ARBA" id="ARBA00004496"/>
    </source>
</evidence>
<evidence type="ECO:0000256" key="4">
    <source>
        <dbReference type="ARBA" id="ARBA00022490"/>
    </source>
</evidence>
<evidence type="ECO:0000259" key="9">
    <source>
        <dbReference type="PROSITE" id="PS50166"/>
    </source>
</evidence>
<evidence type="ECO:0000313" key="11">
    <source>
        <dbReference type="Proteomes" id="UP000050525"/>
    </source>
</evidence>
<dbReference type="InterPro" id="IPR011989">
    <property type="entry name" value="ARM-like"/>
</dbReference>
<evidence type="ECO:0000256" key="3">
    <source>
        <dbReference type="ARBA" id="ARBA00022448"/>
    </source>
</evidence>
<dbReference type="GO" id="GO:0005737">
    <property type="term" value="C:cytoplasm"/>
    <property type="evidence" value="ECO:0007669"/>
    <property type="project" value="UniProtKB-SubCell"/>
</dbReference>
<evidence type="ECO:0000256" key="1">
    <source>
        <dbReference type="ARBA" id="ARBA00004123"/>
    </source>
</evidence>
<feature type="region of interest" description="Disordered" evidence="8">
    <location>
        <begin position="303"/>
        <end position="325"/>
    </location>
</feature>
<evidence type="ECO:0000256" key="5">
    <source>
        <dbReference type="ARBA" id="ARBA00022737"/>
    </source>
</evidence>
<accession>A0A151NCB9</accession>
<evidence type="ECO:0000256" key="8">
    <source>
        <dbReference type="SAM" id="MobiDB-lite"/>
    </source>
</evidence>
<dbReference type="InterPro" id="IPR016024">
    <property type="entry name" value="ARM-type_fold"/>
</dbReference>
<dbReference type="AlphaFoldDB" id="A0A151NCB9"/>
<sequence length="557" mass="59517">MEPAGLERVLGDLLQPDTGLIQRATVQLREAFRHPGALALLCHVLRNSPSPQIRQFAAVLARRRLTRVWKKLPPPEQERLKTLVLEALEQETEHAVLVALAQLAALLLHRGGVAGWPQALSFIQQGALGPEPQRAEVSLLVLSSALEAAPEALAPHCLALLRLCHRVLAQPSSPGALHYCLRALAAMAPSLGSDHLNLTRSLIPKIISAVKQLIPVNEAQASEAMEVFDELMETEVAIIVPHLSEVVGFCLEVASDQALGDAVRVKALGTISFLIKLKGKALVRQRLVPVVLGALFPVLSAAPPPGRVDPEDEDEDAEDPDGGLGLQTPKHAAAQVIDMLALHLPPEKLFTHLMPLVQGALGSADPYQRKAALMCLAVLAEGCGDHIRSRHLQELLGVLCRALGDASPAVRGAALFALGQFSENLQPDIAAFAGDVLPLLQTHLGTVEPGRGPHLAKAYYALENFLESLGTGIEPFLPGLMEHVLGTLRGNAPPRTKELVISTLGAIASAAQGALLPYFPALLDQLRPLLLPARPDLRPIQVQAVGFRLLGVTPDLH</sequence>
<dbReference type="PANTHER" id="PTHR10527">
    <property type="entry name" value="IMPORTIN BETA"/>
    <property type="match status" value="1"/>
</dbReference>
<reference evidence="10 11" key="1">
    <citation type="journal article" date="2012" name="Genome Biol.">
        <title>Sequencing three crocodilian genomes to illuminate the evolution of archosaurs and amniotes.</title>
        <authorList>
            <person name="St John J.A."/>
            <person name="Braun E.L."/>
            <person name="Isberg S.R."/>
            <person name="Miles L.G."/>
            <person name="Chong A.Y."/>
            <person name="Gongora J."/>
            <person name="Dalzell P."/>
            <person name="Moran C."/>
            <person name="Bed'hom B."/>
            <person name="Abzhanov A."/>
            <person name="Burgess S.C."/>
            <person name="Cooksey A.M."/>
            <person name="Castoe T.A."/>
            <person name="Crawford N.G."/>
            <person name="Densmore L.D."/>
            <person name="Drew J.C."/>
            <person name="Edwards S.V."/>
            <person name="Faircloth B.C."/>
            <person name="Fujita M.K."/>
            <person name="Greenwold M.J."/>
            <person name="Hoffmann F.G."/>
            <person name="Howard J.M."/>
            <person name="Iguchi T."/>
            <person name="Janes D.E."/>
            <person name="Khan S.Y."/>
            <person name="Kohno S."/>
            <person name="de Koning A.J."/>
            <person name="Lance S.L."/>
            <person name="McCarthy F.M."/>
            <person name="McCormack J.E."/>
            <person name="Merchant M.E."/>
            <person name="Peterson D.G."/>
            <person name="Pollock D.D."/>
            <person name="Pourmand N."/>
            <person name="Raney B.J."/>
            <person name="Roessler K.A."/>
            <person name="Sanford J.R."/>
            <person name="Sawyer R.H."/>
            <person name="Schmidt C.J."/>
            <person name="Triplett E.W."/>
            <person name="Tuberville T.D."/>
            <person name="Venegas-Anaya M."/>
            <person name="Howard J.T."/>
            <person name="Jarvis E.D."/>
            <person name="Guillette L.J.Jr."/>
            <person name="Glenn T.C."/>
            <person name="Green R.E."/>
            <person name="Ray D.A."/>
        </authorList>
    </citation>
    <scope>NUCLEOTIDE SEQUENCE [LARGE SCALE GENOMIC DNA]</scope>
    <source>
        <strain evidence="10">KSC_2009_1</strain>
    </source>
</reference>
<dbReference type="Gene3D" id="1.25.10.10">
    <property type="entry name" value="Leucine-rich Repeat Variant"/>
    <property type="match status" value="1"/>
</dbReference>
<comment type="caution">
    <text evidence="10">The sequence shown here is derived from an EMBL/GenBank/DDBJ whole genome shotgun (WGS) entry which is preliminary data.</text>
</comment>
<comment type="subcellular location">
    <subcellularLocation>
        <location evidence="2">Cytoplasm</location>
    </subcellularLocation>
    <subcellularLocation>
        <location evidence="1">Nucleus</location>
    </subcellularLocation>
</comment>
<dbReference type="Proteomes" id="UP000050525">
    <property type="component" value="Unassembled WGS sequence"/>
</dbReference>
<name>A0A151NCB9_ALLMI</name>
<gene>
    <name evidence="10" type="primary">IPO4</name>
    <name evidence="10" type="ORF">Y1Q_0023532</name>
</gene>
<keyword evidence="4" id="KW-0963">Cytoplasm</keyword>
<dbReference type="EMBL" id="AKHW03003442">
    <property type="protein sequence ID" value="KYO34452.1"/>
    <property type="molecule type" value="Genomic_DNA"/>
</dbReference>
<dbReference type="Pfam" id="PF03810">
    <property type="entry name" value="IBN_N"/>
    <property type="match status" value="1"/>
</dbReference>
<protein>
    <submittedName>
        <fullName evidence="10">Importin-4</fullName>
    </submittedName>
</protein>
<dbReference type="GO" id="GO:0031267">
    <property type="term" value="F:small GTPase binding"/>
    <property type="evidence" value="ECO:0007669"/>
    <property type="project" value="InterPro"/>
</dbReference>
<keyword evidence="6" id="KW-0653">Protein transport</keyword>
<dbReference type="SUPFAM" id="SSF48371">
    <property type="entry name" value="ARM repeat"/>
    <property type="match status" value="1"/>
</dbReference>
<dbReference type="SMART" id="SM00913">
    <property type="entry name" value="IBN_N"/>
    <property type="match status" value="1"/>
</dbReference>
<dbReference type="OrthoDB" id="7862313at2759"/>
<keyword evidence="3" id="KW-0813">Transport</keyword>
<dbReference type="InterPro" id="IPR057672">
    <property type="entry name" value="TPR_IPO4/5"/>
</dbReference>
<dbReference type="InterPro" id="IPR001494">
    <property type="entry name" value="Importin-beta_N"/>
</dbReference>
<proteinExistence type="predicted"/>
<dbReference type="InterPro" id="IPR034085">
    <property type="entry name" value="TOG"/>
</dbReference>
<keyword evidence="11" id="KW-1185">Reference proteome</keyword>
<dbReference type="InterPro" id="IPR040122">
    <property type="entry name" value="Importin_beta"/>
</dbReference>
<evidence type="ECO:0000256" key="7">
    <source>
        <dbReference type="ARBA" id="ARBA00023242"/>
    </source>
</evidence>
<dbReference type="eggNOG" id="KOG2171">
    <property type="taxonomic scope" value="Eukaryota"/>
</dbReference>
<evidence type="ECO:0000256" key="6">
    <source>
        <dbReference type="ARBA" id="ARBA00022927"/>
    </source>
</evidence>
<feature type="domain" description="Importin N-terminal" evidence="9">
    <location>
        <begin position="24"/>
        <end position="90"/>
    </location>
</feature>
<dbReference type="GO" id="GO:0006606">
    <property type="term" value="P:protein import into nucleus"/>
    <property type="evidence" value="ECO:0007669"/>
    <property type="project" value="InterPro"/>
</dbReference>
<keyword evidence="5" id="KW-0677">Repeat</keyword>
<dbReference type="STRING" id="8496.A0A151NCB9"/>
<organism evidence="10 11">
    <name type="scientific">Alligator mississippiensis</name>
    <name type="common">American alligator</name>
    <dbReference type="NCBI Taxonomy" id="8496"/>
    <lineage>
        <taxon>Eukaryota</taxon>
        <taxon>Metazoa</taxon>
        <taxon>Chordata</taxon>
        <taxon>Craniata</taxon>
        <taxon>Vertebrata</taxon>
        <taxon>Euteleostomi</taxon>
        <taxon>Archelosauria</taxon>
        <taxon>Archosauria</taxon>
        <taxon>Crocodylia</taxon>
        <taxon>Alligatoridae</taxon>
        <taxon>Alligatorinae</taxon>
        <taxon>Alligator</taxon>
    </lineage>
</organism>
<dbReference type="KEGG" id="amj:106740429"/>
<keyword evidence="7" id="KW-0539">Nucleus</keyword>